<evidence type="ECO:0000259" key="1">
    <source>
        <dbReference type="Pfam" id="PF17800"/>
    </source>
</evidence>
<organism evidence="2 3">
    <name type="scientific">Lactuca saligna</name>
    <name type="common">Willowleaf lettuce</name>
    <dbReference type="NCBI Taxonomy" id="75948"/>
    <lineage>
        <taxon>Eukaryota</taxon>
        <taxon>Viridiplantae</taxon>
        <taxon>Streptophyta</taxon>
        <taxon>Embryophyta</taxon>
        <taxon>Tracheophyta</taxon>
        <taxon>Spermatophyta</taxon>
        <taxon>Magnoliopsida</taxon>
        <taxon>eudicotyledons</taxon>
        <taxon>Gunneridae</taxon>
        <taxon>Pentapetalae</taxon>
        <taxon>asterids</taxon>
        <taxon>campanulids</taxon>
        <taxon>Asterales</taxon>
        <taxon>Asteraceae</taxon>
        <taxon>Cichorioideae</taxon>
        <taxon>Cichorieae</taxon>
        <taxon>Lactucinae</taxon>
        <taxon>Lactuca</taxon>
    </lineage>
</organism>
<accession>A0AA36E4P8</accession>
<dbReference type="Proteomes" id="UP001177003">
    <property type="component" value="Chromosome 4"/>
</dbReference>
<dbReference type="EMBL" id="OX465080">
    <property type="protein sequence ID" value="CAI9282148.1"/>
    <property type="molecule type" value="Genomic_DNA"/>
</dbReference>
<dbReference type="Gene3D" id="2.60.120.340">
    <property type="entry name" value="Nucleoplasmin core domain"/>
    <property type="match status" value="1"/>
</dbReference>
<evidence type="ECO:0000313" key="2">
    <source>
        <dbReference type="EMBL" id="CAI9282148.1"/>
    </source>
</evidence>
<gene>
    <name evidence="2" type="ORF">LSALG_LOCUS21802</name>
</gene>
<dbReference type="AlphaFoldDB" id="A0AA36E4P8"/>
<dbReference type="Pfam" id="PF17800">
    <property type="entry name" value="NPL"/>
    <property type="match status" value="1"/>
</dbReference>
<evidence type="ECO:0000313" key="3">
    <source>
        <dbReference type="Proteomes" id="UP001177003"/>
    </source>
</evidence>
<sequence>MNPIIRPSKTFWGIELQSGESFDVNLEDKFLRLTLVSLIEIENETPDFISLHITENGKKRVFARLHPKRRPQLPLDVVYGQSWLFWLLDQFVITFSKDDTSSDMMMRITMIPHDENKDTTKQQYQKNRLNVSASMSLHKCRSSMS</sequence>
<feature type="domain" description="Nucleoplasmin-like" evidence="1">
    <location>
        <begin position="11"/>
        <end position="81"/>
    </location>
</feature>
<dbReference type="InterPro" id="IPR041232">
    <property type="entry name" value="NPL"/>
</dbReference>
<protein>
    <recommendedName>
        <fullName evidence="1">Nucleoplasmin-like domain-containing protein</fullName>
    </recommendedName>
</protein>
<proteinExistence type="predicted"/>
<reference evidence="2" key="1">
    <citation type="submission" date="2023-04" db="EMBL/GenBank/DDBJ databases">
        <authorList>
            <person name="Vijverberg K."/>
            <person name="Xiong W."/>
            <person name="Schranz E."/>
        </authorList>
    </citation>
    <scope>NUCLEOTIDE SEQUENCE</scope>
</reference>
<keyword evidence="3" id="KW-1185">Reference proteome</keyword>
<name>A0AA36E4P8_LACSI</name>